<organism evidence="1 2">
    <name type="scientific">Rhizophagus clarus</name>
    <dbReference type="NCBI Taxonomy" id="94130"/>
    <lineage>
        <taxon>Eukaryota</taxon>
        <taxon>Fungi</taxon>
        <taxon>Fungi incertae sedis</taxon>
        <taxon>Mucoromycota</taxon>
        <taxon>Glomeromycotina</taxon>
        <taxon>Glomeromycetes</taxon>
        <taxon>Glomerales</taxon>
        <taxon>Glomeraceae</taxon>
        <taxon>Rhizophagus</taxon>
    </lineage>
</organism>
<reference evidence="1" key="1">
    <citation type="submission" date="2019-10" db="EMBL/GenBank/DDBJ databases">
        <title>Conservation and host-specific expression of non-tandemly repeated heterogenous ribosome RNA gene in arbuscular mycorrhizal fungi.</title>
        <authorList>
            <person name="Maeda T."/>
            <person name="Kobayashi Y."/>
            <person name="Nakagawa T."/>
            <person name="Ezawa T."/>
            <person name="Yamaguchi K."/>
            <person name="Bino T."/>
            <person name="Nishimoto Y."/>
            <person name="Shigenobu S."/>
            <person name="Kawaguchi M."/>
        </authorList>
    </citation>
    <scope>NUCLEOTIDE SEQUENCE</scope>
    <source>
        <strain evidence="1">HR1</strain>
    </source>
</reference>
<evidence type="ECO:0000313" key="1">
    <source>
        <dbReference type="EMBL" id="GES73468.1"/>
    </source>
</evidence>
<dbReference type="EMBL" id="BLAL01000006">
    <property type="protein sequence ID" value="GES73468.1"/>
    <property type="molecule type" value="Genomic_DNA"/>
</dbReference>
<dbReference type="AlphaFoldDB" id="A0A8H3KSW1"/>
<proteinExistence type="predicted"/>
<comment type="caution">
    <text evidence="1">The sequence shown here is derived from an EMBL/GenBank/DDBJ whole genome shotgun (WGS) entry which is preliminary data.</text>
</comment>
<gene>
    <name evidence="1" type="ORF">RCL2_000100400</name>
</gene>
<sequence>MKKKTNSFSCLNNKIRKWLLDHSSFKQWVLNKEGEKGSEKITTEYYDPITTETTSTSQLFNIVSGDNHTPVAIKSALDTRQNLIAKDGPVPNSQIVSTDSDTPRYEWSIIELDH</sequence>
<name>A0A8H3KSW1_9GLOM</name>
<dbReference type="Proteomes" id="UP000615446">
    <property type="component" value="Unassembled WGS sequence"/>
</dbReference>
<evidence type="ECO:0000313" key="2">
    <source>
        <dbReference type="Proteomes" id="UP000615446"/>
    </source>
</evidence>
<protein>
    <submittedName>
        <fullName evidence="1">Uncharacterized protein</fullName>
    </submittedName>
</protein>
<accession>A0A8H3KSW1</accession>